<dbReference type="EMBL" id="MHPE01000026">
    <property type="protein sequence ID" value="OGZ76791.1"/>
    <property type="molecule type" value="Genomic_DNA"/>
</dbReference>
<evidence type="ECO:0000313" key="2">
    <source>
        <dbReference type="Proteomes" id="UP000178632"/>
    </source>
</evidence>
<reference evidence="1 2" key="1">
    <citation type="journal article" date="2016" name="Nat. Commun.">
        <title>Thousands of microbial genomes shed light on interconnected biogeochemical processes in an aquifer system.</title>
        <authorList>
            <person name="Anantharaman K."/>
            <person name="Brown C.T."/>
            <person name="Hug L.A."/>
            <person name="Sharon I."/>
            <person name="Castelle C.J."/>
            <person name="Probst A.J."/>
            <person name="Thomas B.C."/>
            <person name="Singh A."/>
            <person name="Wilkins M.J."/>
            <person name="Karaoz U."/>
            <person name="Brodie E.L."/>
            <person name="Williams K.H."/>
            <person name="Hubbard S.S."/>
            <person name="Banfield J.F."/>
        </authorList>
    </citation>
    <scope>NUCLEOTIDE SEQUENCE [LARGE SCALE GENOMIC DNA]</scope>
</reference>
<dbReference type="SUPFAM" id="SSF46785">
    <property type="entry name" value="Winged helix' DNA-binding domain"/>
    <property type="match status" value="1"/>
</dbReference>
<comment type="caution">
    <text evidence="1">The sequence shown here is derived from an EMBL/GenBank/DDBJ whole genome shotgun (WGS) entry which is preliminary data.</text>
</comment>
<sequence>MGQILLFIIAAVVLVVGFTLLISRKARETAVGVCASALDRTVRKNDNKEKALAFLRERGEARNEEIREYLDVSRQSVTRYMTELERDGKVEQVGDIGRGVIYRPR</sequence>
<name>A0A1G2IQT8_9BACT</name>
<organism evidence="1 2">
    <name type="scientific">Candidatus Staskawiczbacteria bacterium RIFCSPLOWO2_12_FULL_37_15</name>
    <dbReference type="NCBI Taxonomy" id="1802218"/>
    <lineage>
        <taxon>Bacteria</taxon>
        <taxon>Candidatus Staskawicziibacteriota</taxon>
    </lineage>
</organism>
<dbReference type="InterPro" id="IPR036388">
    <property type="entry name" value="WH-like_DNA-bd_sf"/>
</dbReference>
<evidence type="ECO:0008006" key="3">
    <source>
        <dbReference type="Google" id="ProtNLM"/>
    </source>
</evidence>
<dbReference type="Pfam" id="PF13412">
    <property type="entry name" value="HTH_24"/>
    <property type="match status" value="1"/>
</dbReference>
<dbReference type="AlphaFoldDB" id="A0A1G2IQT8"/>
<gene>
    <name evidence="1" type="ORF">A3G45_00365</name>
</gene>
<protein>
    <recommendedName>
        <fullName evidence="3">Helix-turn-helix type 11 domain-containing protein</fullName>
    </recommendedName>
</protein>
<evidence type="ECO:0000313" key="1">
    <source>
        <dbReference type="EMBL" id="OGZ76791.1"/>
    </source>
</evidence>
<dbReference type="Proteomes" id="UP000178632">
    <property type="component" value="Unassembled WGS sequence"/>
</dbReference>
<accession>A0A1G2IQT8</accession>
<dbReference type="Gene3D" id="1.10.10.10">
    <property type="entry name" value="Winged helix-like DNA-binding domain superfamily/Winged helix DNA-binding domain"/>
    <property type="match status" value="1"/>
</dbReference>
<dbReference type="InterPro" id="IPR036390">
    <property type="entry name" value="WH_DNA-bd_sf"/>
</dbReference>
<proteinExistence type="predicted"/>